<dbReference type="STRING" id="225164.V4BC66"/>
<keyword evidence="6" id="KW-0256">Endoplasmic reticulum</keyword>
<feature type="region of interest" description="Disordered" evidence="11">
    <location>
        <begin position="1"/>
        <end position="48"/>
    </location>
</feature>
<keyword evidence="5" id="KW-0053">Apoptosis</keyword>
<dbReference type="RefSeq" id="XP_009043791.1">
    <property type="nucleotide sequence ID" value="XM_009045543.1"/>
</dbReference>
<reference evidence="12 13" key="1">
    <citation type="journal article" date="2013" name="Nature">
        <title>Insights into bilaterian evolution from three spiralian genomes.</title>
        <authorList>
            <person name="Simakov O."/>
            <person name="Marletaz F."/>
            <person name="Cho S.J."/>
            <person name="Edsinger-Gonzales E."/>
            <person name="Havlak P."/>
            <person name="Hellsten U."/>
            <person name="Kuo D.H."/>
            <person name="Larsson T."/>
            <person name="Lv J."/>
            <person name="Arendt D."/>
            <person name="Savage R."/>
            <person name="Osoegawa K."/>
            <person name="de Jong P."/>
            <person name="Grimwood J."/>
            <person name="Chapman J.A."/>
            <person name="Shapiro H."/>
            <person name="Aerts A."/>
            <person name="Otillar R.P."/>
            <person name="Terry A.Y."/>
            <person name="Boore J.L."/>
            <person name="Grigoriev I.V."/>
            <person name="Lindberg D.R."/>
            <person name="Seaver E.C."/>
            <person name="Weisblat D.A."/>
            <person name="Putnam N.H."/>
            <person name="Rokhsar D.S."/>
        </authorList>
    </citation>
    <scope>NUCLEOTIDE SEQUENCE [LARGE SCALE GENOMIC DNA]</scope>
</reference>
<name>V4BC66_LOTGI</name>
<dbReference type="GO" id="GO:0005789">
    <property type="term" value="C:endoplasmic reticulum membrane"/>
    <property type="evidence" value="ECO:0007669"/>
    <property type="project" value="UniProtKB-SubCell"/>
</dbReference>
<comment type="function">
    <text evidence="10">Critical mediator, in cooperation with CASP4, of endoplasmic reticulum-stress induced apoptosis. Required or the activation of CASP4 following endoplasmic reticulum stress.</text>
</comment>
<dbReference type="PANTHER" id="PTHR13448:SF0">
    <property type="entry name" value="TRANSMEMBRANE PROTEIN 214"/>
    <property type="match status" value="1"/>
</dbReference>
<dbReference type="EMBL" id="KB199650">
    <property type="protein sequence ID" value="ESP05246.1"/>
    <property type="molecule type" value="Genomic_DNA"/>
</dbReference>
<evidence type="ECO:0000256" key="5">
    <source>
        <dbReference type="ARBA" id="ARBA00022703"/>
    </source>
</evidence>
<dbReference type="GeneID" id="20247471"/>
<dbReference type="GO" id="GO:0005794">
    <property type="term" value="C:Golgi apparatus"/>
    <property type="evidence" value="ECO:0007669"/>
    <property type="project" value="TreeGrafter"/>
</dbReference>
<comment type="subunit">
    <text evidence="3">Constitutively interacts with CASP4; required for the localization of procaspase 4 to the ER.</text>
</comment>
<dbReference type="CTD" id="20247471"/>
<proteinExistence type="inferred from homology"/>
<dbReference type="InterPro" id="IPR019308">
    <property type="entry name" value="TMEM214"/>
</dbReference>
<dbReference type="GO" id="GO:0006915">
    <property type="term" value="P:apoptotic process"/>
    <property type="evidence" value="ECO:0007669"/>
    <property type="project" value="UniProtKB-KW"/>
</dbReference>
<evidence type="ECO:0000256" key="6">
    <source>
        <dbReference type="ARBA" id="ARBA00022824"/>
    </source>
</evidence>
<evidence type="ECO:0000313" key="12">
    <source>
        <dbReference type="EMBL" id="ESP05246.1"/>
    </source>
</evidence>
<keyword evidence="9" id="KW-0325">Glycoprotein</keyword>
<dbReference type="AlphaFoldDB" id="V4BC66"/>
<dbReference type="SUPFAM" id="SSF48371">
    <property type="entry name" value="ARM repeat"/>
    <property type="match status" value="1"/>
</dbReference>
<comment type="subcellular location">
    <subcellularLocation>
        <location evidence="1">Endoplasmic reticulum membrane</location>
        <topology evidence="1">Multi-pass membrane protein</topology>
    </subcellularLocation>
</comment>
<evidence type="ECO:0000256" key="9">
    <source>
        <dbReference type="ARBA" id="ARBA00023180"/>
    </source>
</evidence>
<keyword evidence="7" id="KW-1133">Transmembrane helix</keyword>
<gene>
    <name evidence="12" type="ORF">LOTGIDRAFT_227900</name>
</gene>
<dbReference type="KEGG" id="lgi:LOTGIDRAFT_227900"/>
<evidence type="ECO:0000256" key="3">
    <source>
        <dbReference type="ARBA" id="ARBA00011720"/>
    </source>
</evidence>
<evidence type="ECO:0008006" key="14">
    <source>
        <dbReference type="Google" id="ProtNLM"/>
    </source>
</evidence>
<accession>V4BC66</accession>
<dbReference type="InterPro" id="IPR016024">
    <property type="entry name" value="ARM-type_fold"/>
</dbReference>
<comment type="similarity">
    <text evidence="2">Belongs to the TMEM214 family.</text>
</comment>
<evidence type="ECO:0000256" key="7">
    <source>
        <dbReference type="ARBA" id="ARBA00022989"/>
    </source>
</evidence>
<evidence type="ECO:0000256" key="2">
    <source>
        <dbReference type="ARBA" id="ARBA00007984"/>
    </source>
</evidence>
<sequence>MMASEGKWETVPMKNKANKPENLKSKKNQTKTFIENMPRVESNPPLKTSKTAYDAFIEKQKITEKNSSNNFSNDHFENKKNKEKKEKPKTLEEATKKLEEVDVKNMVEKAQGSVKSTNPEAWIKELTVVFNSYFKQLPQPDVLHKDKPKNYPASALKSDCSNRLLTTLKQASIPTLEQIYFLTTQNMVNESNKGAIYGYQIILQLLSKDNPNIIVPRLNQYLEIVNANKLKEKQSELALWSLSQCCSRDIKVGVKAIVVDYIPAMRNKLVAPYALNYIEDFFRRFTSLSEAYGEISIKEYFTALDLLLHSKTIIEPDLRERLNLQLEKVKLVAYGSDPKTNLRNFFPHYLSRLDNSSPAAQQNEYLSSLIQCLSTDKQCFPDWCQLYTKYLTQSGCLLKYMQDHYSTVVKKLPRKVLRQTIRSFCLTNEELSQAKPKNRKEGVDKCTVVCKELQLKLSQSGYPWKLILLLLLTIGGGLIAYDVSTSQNLQSSRTMVTLEKYGVINVANKGWKNVQNFHKETQNWLNVNAPMYRDKVVPYMTLAWNKTVQLFIYIGDVTKPYIKLAWAKVLQAVNWFNKEYPDFWPKCVEYLNITWQFIEHHSICTWNCMVNYTLISYNWLLNNVLIGQFSPENIQKTAYDGLQVLQQYLTQAVAWCQKTITSYTS</sequence>
<organism evidence="12 13">
    <name type="scientific">Lottia gigantea</name>
    <name type="common">Giant owl limpet</name>
    <dbReference type="NCBI Taxonomy" id="225164"/>
    <lineage>
        <taxon>Eukaryota</taxon>
        <taxon>Metazoa</taxon>
        <taxon>Spiralia</taxon>
        <taxon>Lophotrochozoa</taxon>
        <taxon>Mollusca</taxon>
        <taxon>Gastropoda</taxon>
        <taxon>Patellogastropoda</taxon>
        <taxon>Lottioidea</taxon>
        <taxon>Lottiidae</taxon>
        <taxon>Lottia</taxon>
    </lineage>
</organism>
<evidence type="ECO:0000256" key="4">
    <source>
        <dbReference type="ARBA" id="ARBA00022692"/>
    </source>
</evidence>
<evidence type="ECO:0000256" key="11">
    <source>
        <dbReference type="SAM" id="MobiDB-lite"/>
    </source>
</evidence>
<dbReference type="Pfam" id="PF10151">
    <property type="entry name" value="TMEM214"/>
    <property type="match status" value="1"/>
</dbReference>
<evidence type="ECO:0000256" key="8">
    <source>
        <dbReference type="ARBA" id="ARBA00023136"/>
    </source>
</evidence>
<keyword evidence="13" id="KW-1185">Reference proteome</keyword>
<dbReference type="PANTHER" id="PTHR13448">
    <property type="entry name" value="TRANSMEMBRANE PROTEIN 214"/>
    <property type="match status" value="1"/>
</dbReference>
<keyword evidence="8" id="KW-0472">Membrane</keyword>
<feature type="region of interest" description="Disordered" evidence="11">
    <location>
        <begin position="64"/>
        <end position="89"/>
    </location>
</feature>
<dbReference type="OMA" id="NGSAGKW"/>
<dbReference type="HOGENOM" id="CLU_025330_1_0_1"/>
<feature type="compositionally biased region" description="Basic and acidic residues" evidence="11">
    <location>
        <begin position="74"/>
        <end position="89"/>
    </location>
</feature>
<evidence type="ECO:0000313" key="13">
    <source>
        <dbReference type="Proteomes" id="UP000030746"/>
    </source>
</evidence>
<dbReference type="Proteomes" id="UP000030746">
    <property type="component" value="Unassembled WGS sequence"/>
</dbReference>
<keyword evidence="4" id="KW-0812">Transmembrane</keyword>
<evidence type="ECO:0000256" key="1">
    <source>
        <dbReference type="ARBA" id="ARBA00004477"/>
    </source>
</evidence>
<evidence type="ECO:0000256" key="10">
    <source>
        <dbReference type="ARBA" id="ARBA00024938"/>
    </source>
</evidence>
<dbReference type="OrthoDB" id="10022292at2759"/>
<protein>
    <recommendedName>
        <fullName evidence="14">Transmembrane protein 214-B</fullName>
    </recommendedName>
</protein>